<evidence type="ECO:0000313" key="6">
    <source>
        <dbReference type="EMBL" id="TYL51124.1"/>
    </source>
</evidence>
<keyword evidence="2" id="KW-0805">Transcription regulation</keyword>
<protein>
    <submittedName>
        <fullName evidence="6">LysR family transcriptional regulator</fullName>
    </submittedName>
</protein>
<dbReference type="GO" id="GO:0003700">
    <property type="term" value="F:DNA-binding transcription factor activity"/>
    <property type="evidence" value="ECO:0007669"/>
    <property type="project" value="InterPro"/>
</dbReference>
<sequence>MIDLQGLRALVAVDRAGSVVAAADQLGYTPSAVSQQVKKLERDLDAVLLERRGRGVLLTERGRTLASEGRELLVGLERLEAVAASGARPTAPLRIASFSTATRGLLGPVLGELRDAGAAVLATVTSVDPVEAMAMVASGSADLAVVHNWNSVPLIAPSHVATEHVCHDEADVVLSVDHPLAGRDELERADLVDEAWASTPKGAICHEALMRIFADLDSIPRVVAEDPDFASLIELARQGVAIALVPRLGRSALPEGVVARPLADHSQVRDIRVAYRRSMAESAGIRRAVRLLLDAGRRVEASAIA</sequence>
<evidence type="ECO:0000256" key="2">
    <source>
        <dbReference type="ARBA" id="ARBA00023015"/>
    </source>
</evidence>
<dbReference type="SUPFAM" id="SSF53850">
    <property type="entry name" value="Periplasmic binding protein-like II"/>
    <property type="match status" value="1"/>
</dbReference>
<evidence type="ECO:0000313" key="7">
    <source>
        <dbReference type="Proteomes" id="UP000325243"/>
    </source>
</evidence>
<dbReference type="AlphaFoldDB" id="A0A5S4UVQ9"/>
<dbReference type="InterPro" id="IPR036390">
    <property type="entry name" value="WH_DNA-bd_sf"/>
</dbReference>
<dbReference type="PANTHER" id="PTHR30346">
    <property type="entry name" value="TRANSCRIPTIONAL DUAL REGULATOR HCAR-RELATED"/>
    <property type="match status" value="1"/>
</dbReference>
<gene>
    <name evidence="6" type="ORF">FYC51_18560</name>
</gene>
<organism evidence="6 7">
    <name type="scientific">Agromyces mariniharenae</name>
    <dbReference type="NCBI Taxonomy" id="2604423"/>
    <lineage>
        <taxon>Bacteria</taxon>
        <taxon>Bacillati</taxon>
        <taxon>Actinomycetota</taxon>
        <taxon>Actinomycetes</taxon>
        <taxon>Micrococcales</taxon>
        <taxon>Microbacteriaceae</taxon>
        <taxon>Agromyces</taxon>
    </lineage>
</organism>
<name>A0A5S4UVQ9_9MICO</name>
<dbReference type="Pfam" id="PF00126">
    <property type="entry name" value="HTH_1"/>
    <property type="match status" value="1"/>
</dbReference>
<proteinExistence type="inferred from homology"/>
<accession>A0A5S4UVQ9</accession>
<reference evidence="6 7" key="1">
    <citation type="submission" date="2019-08" db="EMBL/GenBank/DDBJ databases">
        <authorList>
            <person name="Hu J."/>
        </authorList>
    </citation>
    <scope>NUCLEOTIDE SEQUENCE [LARGE SCALE GENOMIC DNA]</scope>
    <source>
        <strain evidence="6 7">NEAU-184</strain>
    </source>
</reference>
<dbReference type="PROSITE" id="PS50931">
    <property type="entry name" value="HTH_LYSR"/>
    <property type="match status" value="1"/>
</dbReference>
<dbReference type="EMBL" id="VSSB01000002">
    <property type="protein sequence ID" value="TYL51124.1"/>
    <property type="molecule type" value="Genomic_DNA"/>
</dbReference>
<dbReference type="PANTHER" id="PTHR30346:SF29">
    <property type="entry name" value="LYSR SUBSTRATE-BINDING"/>
    <property type="match status" value="1"/>
</dbReference>
<evidence type="ECO:0000259" key="5">
    <source>
        <dbReference type="PROSITE" id="PS50931"/>
    </source>
</evidence>
<dbReference type="Proteomes" id="UP000325243">
    <property type="component" value="Unassembled WGS sequence"/>
</dbReference>
<dbReference type="GO" id="GO:0003677">
    <property type="term" value="F:DNA binding"/>
    <property type="evidence" value="ECO:0007669"/>
    <property type="project" value="UniProtKB-KW"/>
</dbReference>
<keyword evidence="3" id="KW-0238">DNA-binding</keyword>
<keyword evidence="4" id="KW-0804">Transcription</keyword>
<dbReference type="InterPro" id="IPR005119">
    <property type="entry name" value="LysR_subst-bd"/>
</dbReference>
<dbReference type="Gene3D" id="1.10.10.10">
    <property type="entry name" value="Winged helix-like DNA-binding domain superfamily/Winged helix DNA-binding domain"/>
    <property type="match status" value="1"/>
</dbReference>
<dbReference type="InterPro" id="IPR000847">
    <property type="entry name" value="LysR_HTH_N"/>
</dbReference>
<dbReference type="Gene3D" id="3.40.190.10">
    <property type="entry name" value="Periplasmic binding protein-like II"/>
    <property type="match status" value="2"/>
</dbReference>
<dbReference type="SUPFAM" id="SSF46785">
    <property type="entry name" value="Winged helix' DNA-binding domain"/>
    <property type="match status" value="1"/>
</dbReference>
<dbReference type="GO" id="GO:0032993">
    <property type="term" value="C:protein-DNA complex"/>
    <property type="evidence" value="ECO:0007669"/>
    <property type="project" value="TreeGrafter"/>
</dbReference>
<evidence type="ECO:0000256" key="4">
    <source>
        <dbReference type="ARBA" id="ARBA00023163"/>
    </source>
</evidence>
<dbReference type="InterPro" id="IPR036388">
    <property type="entry name" value="WH-like_DNA-bd_sf"/>
</dbReference>
<dbReference type="FunFam" id="1.10.10.10:FF:000001">
    <property type="entry name" value="LysR family transcriptional regulator"/>
    <property type="match status" value="1"/>
</dbReference>
<evidence type="ECO:0000256" key="3">
    <source>
        <dbReference type="ARBA" id="ARBA00023125"/>
    </source>
</evidence>
<dbReference type="Pfam" id="PF03466">
    <property type="entry name" value="LysR_substrate"/>
    <property type="match status" value="1"/>
</dbReference>
<comment type="caution">
    <text evidence="6">The sequence shown here is derived from an EMBL/GenBank/DDBJ whole genome shotgun (WGS) entry which is preliminary data.</text>
</comment>
<feature type="domain" description="HTH lysR-type" evidence="5">
    <location>
        <begin position="2"/>
        <end position="59"/>
    </location>
</feature>
<keyword evidence="7" id="KW-1185">Reference proteome</keyword>
<dbReference type="RefSeq" id="WP_148735218.1">
    <property type="nucleotide sequence ID" value="NZ_VSSB01000002.1"/>
</dbReference>
<evidence type="ECO:0000256" key="1">
    <source>
        <dbReference type="ARBA" id="ARBA00009437"/>
    </source>
</evidence>
<comment type="similarity">
    <text evidence="1">Belongs to the LysR transcriptional regulatory family.</text>
</comment>